<evidence type="ECO:0000313" key="2">
    <source>
        <dbReference type="EMBL" id="PYI55515.1"/>
    </source>
</evidence>
<comment type="caution">
    <text evidence="2">The sequence shown here is derived from an EMBL/GenBank/DDBJ whole genome shotgun (WGS) entry which is preliminary data.</text>
</comment>
<dbReference type="Proteomes" id="UP000247476">
    <property type="component" value="Unassembled WGS sequence"/>
</dbReference>
<dbReference type="SUPFAM" id="SSF55383">
    <property type="entry name" value="Copper amine oxidase, domain N"/>
    <property type="match status" value="1"/>
</dbReference>
<keyword evidence="3" id="KW-1185">Reference proteome</keyword>
<evidence type="ECO:0000313" key="3">
    <source>
        <dbReference type="Proteomes" id="UP000247476"/>
    </source>
</evidence>
<dbReference type="Pfam" id="PF07833">
    <property type="entry name" value="Cu_amine_oxidN1"/>
    <property type="match status" value="1"/>
</dbReference>
<protein>
    <recommendedName>
        <fullName evidence="1">Copper amine oxidase-like N-terminal domain-containing protein</fullName>
    </recommendedName>
</protein>
<accession>A0A2V5K7T1</accession>
<dbReference type="EMBL" id="QJVJ01000003">
    <property type="protein sequence ID" value="PYI55515.1"/>
    <property type="molecule type" value="Genomic_DNA"/>
</dbReference>
<feature type="domain" description="Copper amine oxidase-like N-terminal" evidence="1">
    <location>
        <begin position="436"/>
        <end position="528"/>
    </location>
</feature>
<dbReference type="InterPro" id="IPR036582">
    <property type="entry name" value="Mao_N_sf"/>
</dbReference>
<evidence type="ECO:0000259" key="1">
    <source>
        <dbReference type="Pfam" id="PF07833"/>
    </source>
</evidence>
<dbReference type="AlphaFoldDB" id="A0A2V5K7T1"/>
<gene>
    <name evidence="2" type="ORF">DLM86_07215</name>
</gene>
<proteinExistence type="predicted"/>
<name>A0A2V5K7T1_9BACL</name>
<sequence>MKNIRKSRFGSWSKWLILALFVIAVGCQSLGGLDLNRALVAGMDTNSMQQSVTVSLHMKADPFKLSEEAKAMIELWNDAKLDIRSMKMESWDRMSLQGQLTLAKGVIPFQAYMSGEERLVLKVEGLSRAIVIPLTEPDGSTTAFTALTDKLQKEYQAKGIDKSMASLIVSNLPNPKTIKVTSGSETIHNENVNVYKLETSLDGTELVPLAKTFIRNLTKDDDNFKRFIGELYDVLWPVLKPYLEKDAMPSAMLPESPLGASLGDKLGGLKESLMEAASDKELAVDIIHNTAKQILYFALIGIDSASRSEEPAIQTMLSKQTQVKARLAFDQSLNLRKSDLELTIPAPDGGKEGITAIQFNVQSETWDRNKPVKADVLDAGQTPFVMGQGRSPFELLEEVDPESLLGQLIAFEKKQNEPKVVNIPLHSLEQYAPDGAYMRDGVSYIPLDELASYLDADVVYKDDSITITGIWDTIIELASGSSEAIVDGEAYEMDGVVIKQGERYDVPLRFVAEQLYCEVFYDADQEMIELVLPED</sequence>
<dbReference type="PROSITE" id="PS51257">
    <property type="entry name" value="PROKAR_LIPOPROTEIN"/>
    <property type="match status" value="1"/>
</dbReference>
<dbReference type="Gene3D" id="3.30.457.10">
    <property type="entry name" value="Copper amine oxidase-like, N-terminal domain"/>
    <property type="match status" value="1"/>
</dbReference>
<reference evidence="2 3" key="1">
    <citation type="submission" date="2018-05" db="EMBL/GenBank/DDBJ databases">
        <title>Paenibacillus flagellatus sp. nov., isolated from selenium mineral soil.</title>
        <authorList>
            <person name="Dai X."/>
        </authorList>
    </citation>
    <scope>NUCLEOTIDE SEQUENCE [LARGE SCALE GENOMIC DNA]</scope>
    <source>
        <strain evidence="2 3">DXL2</strain>
    </source>
</reference>
<organism evidence="2 3">
    <name type="scientific">Paenibacillus flagellatus</name>
    <dbReference type="NCBI Taxonomy" id="2211139"/>
    <lineage>
        <taxon>Bacteria</taxon>
        <taxon>Bacillati</taxon>
        <taxon>Bacillota</taxon>
        <taxon>Bacilli</taxon>
        <taxon>Bacillales</taxon>
        <taxon>Paenibacillaceae</taxon>
        <taxon>Paenibacillus</taxon>
    </lineage>
</organism>
<dbReference type="InterPro" id="IPR012854">
    <property type="entry name" value="Cu_amine_oxidase-like_N"/>
</dbReference>